<dbReference type="AlphaFoldDB" id="A0A837G5U1"/>
<sequence length="245" mass="28300">MLKKSLLVIPLLQCLFVLSAYAESTPQTVKITAGDWPPFIGQNLEGYGVVAQTIEQVFALQGYEVTFAFYPWARAYEKAQSGEYDATAVWMFDEERTEHFYYSKPVSQEQFVFFHHKDLAFDWSKIDDLKGYKMGGGLGYSYGEALDALIDAKEVSISRVNNPSQNLLRLNHKRIQIYPEERQIGMYHLSQQPEEIRNSITYHPKPFLNNDGFVMFSKQSPRGKELLEIFNQGLIKWHQQQSKGH</sequence>
<dbReference type="EMBL" id="JXXR01000018">
    <property type="protein sequence ID" value="KJY69811.1"/>
    <property type="molecule type" value="Genomic_DNA"/>
</dbReference>
<dbReference type="Gene3D" id="3.40.190.10">
    <property type="entry name" value="Periplasmic binding protein-like II"/>
    <property type="match status" value="2"/>
</dbReference>
<comment type="caution">
    <text evidence="5">The sequence shown here is derived from an EMBL/GenBank/DDBJ whole genome shotgun (WGS) entry which is preliminary data.</text>
</comment>
<feature type="signal peptide" evidence="3">
    <location>
        <begin position="1"/>
        <end position="22"/>
    </location>
</feature>
<feature type="domain" description="Solute-binding protein family 3/N-terminal" evidence="4">
    <location>
        <begin position="32"/>
        <end position="239"/>
    </location>
</feature>
<comment type="similarity">
    <text evidence="1">Belongs to the bacterial solute-binding protein 3 family.</text>
</comment>
<dbReference type="RefSeq" id="WP_045986729.1">
    <property type="nucleotide sequence ID" value="NZ_JXXS01000010.1"/>
</dbReference>
<reference evidence="5" key="1">
    <citation type="journal article" date="2015" name="BMC Genomics">
        <title>Genome mining reveals unlocked bioactive potential of marine Gram-negative bacteria.</title>
        <authorList>
            <person name="Machado H."/>
            <person name="Sonnenschein E.C."/>
            <person name="Melchiorsen J."/>
            <person name="Gram L."/>
        </authorList>
    </citation>
    <scope>NUCLEOTIDE SEQUENCE</scope>
    <source>
        <strain evidence="5">S2052</strain>
    </source>
</reference>
<evidence type="ECO:0000313" key="5">
    <source>
        <dbReference type="EMBL" id="KJY69811.1"/>
    </source>
</evidence>
<dbReference type="PANTHER" id="PTHR35936:SF25">
    <property type="entry name" value="ABC TRANSPORTER SUBSTRATE-BINDING PROTEIN"/>
    <property type="match status" value="1"/>
</dbReference>
<evidence type="ECO:0000256" key="2">
    <source>
        <dbReference type="ARBA" id="ARBA00022729"/>
    </source>
</evidence>
<proteinExistence type="inferred from homology"/>
<dbReference type="PANTHER" id="PTHR35936">
    <property type="entry name" value="MEMBRANE-BOUND LYTIC MUREIN TRANSGLYCOSYLASE F"/>
    <property type="match status" value="1"/>
</dbReference>
<protein>
    <submittedName>
        <fullName evidence="5">ABC transporter substrate-binding protein</fullName>
    </submittedName>
</protein>
<dbReference type="InterPro" id="IPR001638">
    <property type="entry name" value="Solute-binding_3/MltF_N"/>
</dbReference>
<dbReference type="Pfam" id="PF00497">
    <property type="entry name" value="SBP_bac_3"/>
    <property type="match status" value="1"/>
</dbReference>
<organism evidence="5">
    <name type="scientific">Vibrio coralliilyticus</name>
    <dbReference type="NCBI Taxonomy" id="190893"/>
    <lineage>
        <taxon>Bacteria</taxon>
        <taxon>Pseudomonadati</taxon>
        <taxon>Pseudomonadota</taxon>
        <taxon>Gammaproteobacteria</taxon>
        <taxon>Vibrionales</taxon>
        <taxon>Vibrionaceae</taxon>
        <taxon>Vibrio</taxon>
    </lineage>
</organism>
<dbReference type="SUPFAM" id="SSF53850">
    <property type="entry name" value="Periplasmic binding protein-like II"/>
    <property type="match status" value="1"/>
</dbReference>
<feature type="chain" id="PRO_5032396518" evidence="3">
    <location>
        <begin position="23"/>
        <end position="245"/>
    </location>
</feature>
<evidence type="ECO:0000256" key="1">
    <source>
        <dbReference type="ARBA" id="ARBA00010333"/>
    </source>
</evidence>
<gene>
    <name evidence="5" type="ORF">TW71_17230</name>
</gene>
<accession>A0A837G5U1</accession>
<name>A0A837G5U1_9VIBR</name>
<keyword evidence="2 3" id="KW-0732">Signal</keyword>
<evidence type="ECO:0000256" key="3">
    <source>
        <dbReference type="SAM" id="SignalP"/>
    </source>
</evidence>
<evidence type="ECO:0000259" key="4">
    <source>
        <dbReference type="Pfam" id="PF00497"/>
    </source>
</evidence>